<accession>A0AAX6MAC3</accession>
<feature type="region of interest" description="Disordered" evidence="1">
    <location>
        <begin position="593"/>
        <end position="621"/>
    </location>
</feature>
<protein>
    <submittedName>
        <fullName evidence="2">Uncharacterized protein</fullName>
    </submittedName>
</protein>
<sequence length="621" mass="70727">MADDSQLPKSEEGSPDGQLEGRSSRGRGRSIRRSGMLEEERRARQQRRRQFHNQANSANENRRWEATEDDKSDVGNSDAAQAAVEQGSIDDPILTEASGIQERKPWETLVVGSLGENLSYIEEKDRAIEQQRYIVRYHQEHSPHEVAHNQRILENLIQERLELADNEENNMPQDEREEKKRIGDRLESLNWALDTCQCEDEEVNIRAAIQGYQSGEIPYSNNFTLIYGGHIVDVCPSYQSFCVDRQERLDRYFARYGTGWLWQEPPLSGPGFEAIANKALCLTQNANKHNYFFGTYAVNMKFAVDRGLVMRKTPTGFVKGGPSRGQNAEVSCCFETLLDSGATFPSLLLGDLQRLNIDLKYYAAQGVTRIRTVSDIQDRRHFEMRVSVCSKDGTSIVGEGDQAVWPNEPRYLGGFVPVWINEDIVGPANSRNRLSGMIPFESCYVGSAPTTKQLWLGEDRRDVLGARRMPSLLRYDTVKQLGLTYPEHFQKLRVEAKTPDQVIFIHALDPSEGKGSAFIDADRSGTRGKSELAILNKEFDEARQQEVLKTQESIILEPRAGKHWEVAKAEPLWREEFLTSKHFAEPGYMGIGEKRPYIEEDPSQVSDPNQRRPKRRFGYKE</sequence>
<feature type="region of interest" description="Disordered" evidence="1">
    <location>
        <begin position="1"/>
        <end position="91"/>
    </location>
</feature>
<evidence type="ECO:0000313" key="3">
    <source>
        <dbReference type="Proteomes" id="UP001369815"/>
    </source>
</evidence>
<organism evidence="2 3">
    <name type="scientific">Daldinia eschscholtzii</name>
    <dbReference type="NCBI Taxonomy" id="292717"/>
    <lineage>
        <taxon>Eukaryota</taxon>
        <taxon>Fungi</taxon>
        <taxon>Dikarya</taxon>
        <taxon>Ascomycota</taxon>
        <taxon>Pezizomycotina</taxon>
        <taxon>Sordariomycetes</taxon>
        <taxon>Xylariomycetidae</taxon>
        <taxon>Xylariales</taxon>
        <taxon>Hypoxylaceae</taxon>
        <taxon>Daldinia</taxon>
    </lineage>
</organism>
<reference evidence="2 3" key="1">
    <citation type="journal article" date="2024" name="Front Chem Biol">
        <title>Unveiling the potential of Daldinia eschscholtzii MFLUCC 19-0629 through bioactivity and bioinformatics studies for enhanced sustainable agriculture production.</title>
        <authorList>
            <person name="Brooks S."/>
            <person name="Weaver J.A."/>
            <person name="Klomchit A."/>
            <person name="Alharthi S.A."/>
            <person name="Onlamun T."/>
            <person name="Nurani R."/>
            <person name="Vong T.K."/>
            <person name="Alberti F."/>
            <person name="Greco C."/>
        </authorList>
    </citation>
    <scope>NUCLEOTIDE SEQUENCE [LARGE SCALE GENOMIC DNA]</scope>
    <source>
        <strain evidence="2">MFLUCC 19-0629</strain>
    </source>
</reference>
<evidence type="ECO:0000256" key="1">
    <source>
        <dbReference type="SAM" id="MobiDB-lite"/>
    </source>
</evidence>
<proteinExistence type="predicted"/>
<comment type="caution">
    <text evidence="2">The sequence shown here is derived from an EMBL/GenBank/DDBJ whole genome shotgun (WGS) entry which is preliminary data.</text>
</comment>
<feature type="compositionally biased region" description="Basic residues" evidence="1">
    <location>
        <begin position="611"/>
        <end position="621"/>
    </location>
</feature>
<evidence type="ECO:0000313" key="2">
    <source>
        <dbReference type="EMBL" id="KAK6949142.1"/>
    </source>
</evidence>
<gene>
    <name evidence="2" type="ORF">Daesc_009216</name>
</gene>
<dbReference type="AlphaFoldDB" id="A0AAX6MAC3"/>
<name>A0AAX6MAC3_9PEZI</name>
<dbReference type="EMBL" id="JBANMG010000009">
    <property type="protein sequence ID" value="KAK6949142.1"/>
    <property type="molecule type" value="Genomic_DNA"/>
</dbReference>
<keyword evidence="3" id="KW-1185">Reference proteome</keyword>
<dbReference type="Proteomes" id="UP001369815">
    <property type="component" value="Unassembled WGS sequence"/>
</dbReference>